<sequence length="161" mass="17829">MSSFWPEGLSVSDTQSPYEILESAKEEWETASDGVLTLVLQESEPKDGIETITVHAKHIPSNRTSTLFSVAHRQKEFYPITIQPREKEELPDILKKSYYQPGAGIGGVVLATIREGKTVTNKWVSDTPSEFRQKLAEAFNLSVVKSAVLNLTSFKGASVDD</sequence>
<organism evidence="1">
    <name type="scientific">Candidatus Electrothrix aestuarii</name>
    <dbReference type="NCBI Taxonomy" id="3062594"/>
    <lineage>
        <taxon>Bacteria</taxon>
        <taxon>Pseudomonadati</taxon>
        <taxon>Thermodesulfobacteriota</taxon>
        <taxon>Desulfobulbia</taxon>
        <taxon>Desulfobulbales</taxon>
        <taxon>Desulfobulbaceae</taxon>
        <taxon>Candidatus Electrothrix</taxon>
    </lineage>
</organism>
<evidence type="ECO:0000313" key="1">
    <source>
        <dbReference type="EMBL" id="XCN72601.1"/>
    </source>
</evidence>
<name>A0AAU8LTV9_9BACT</name>
<accession>A0AAU8LTV9</accession>
<gene>
    <name evidence="1" type="ORF">Q3M24_20275</name>
</gene>
<dbReference type="EMBL" id="CP159373">
    <property type="protein sequence ID" value="XCN72601.1"/>
    <property type="molecule type" value="Genomic_DNA"/>
</dbReference>
<reference evidence="1" key="2">
    <citation type="submission" date="2024-06" db="EMBL/GenBank/DDBJ databases">
        <authorList>
            <person name="Plum-Jensen L.E."/>
            <person name="Schramm A."/>
            <person name="Marshall I.P.G."/>
        </authorList>
    </citation>
    <scope>NUCLEOTIDE SEQUENCE</scope>
    <source>
        <strain evidence="1">Rat1</strain>
    </source>
</reference>
<dbReference type="KEGG" id="eaj:Q3M24_20275"/>
<proteinExistence type="predicted"/>
<protein>
    <submittedName>
        <fullName evidence="1">Uncharacterized protein</fullName>
    </submittedName>
</protein>
<dbReference type="AlphaFoldDB" id="A0AAU8LTV9"/>
<reference evidence="1" key="1">
    <citation type="journal article" date="2024" name="Syst. Appl. Microbiol.">
        <title>First single-strain enrichments of Electrothrix cable bacteria, description of E. aestuarii sp. nov. and E. rattekaaiensis sp. nov., and proposal of a cable bacteria taxonomy following the rules of the SeqCode.</title>
        <authorList>
            <person name="Plum-Jensen L.E."/>
            <person name="Schramm A."/>
            <person name="Marshall I.P.G."/>
        </authorList>
    </citation>
    <scope>NUCLEOTIDE SEQUENCE</scope>
    <source>
        <strain evidence="1">Rat1</strain>
    </source>
</reference>